<reference evidence="11 12" key="1">
    <citation type="journal article" date="2018" name="Nat. Ecol. Evol.">
        <title>Genomic signatures of mitonuclear coevolution across populations of Tigriopus californicus.</title>
        <authorList>
            <person name="Barreto F.S."/>
            <person name="Watson E.T."/>
            <person name="Lima T.G."/>
            <person name="Willett C.S."/>
            <person name="Edmands S."/>
            <person name="Li W."/>
            <person name="Burton R.S."/>
        </authorList>
    </citation>
    <scope>NUCLEOTIDE SEQUENCE [LARGE SCALE GENOMIC DNA]</scope>
    <source>
        <strain evidence="11 12">San Diego</strain>
    </source>
</reference>
<evidence type="ECO:0000259" key="10">
    <source>
        <dbReference type="PROSITE" id="PS50011"/>
    </source>
</evidence>
<feature type="binding site" evidence="8">
    <location>
        <position position="41"/>
    </location>
    <ligand>
        <name>ATP</name>
        <dbReference type="ChEBI" id="CHEBI:30616"/>
    </ligand>
</feature>
<dbReference type="CDD" id="cd12219">
    <property type="entry name" value="Ubl_TBK1_like"/>
    <property type="match status" value="1"/>
</dbReference>
<organism evidence="11 12">
    <name type="scientific">Tigriopus californicus</name>
    <name type="common">Marine copepod</name>
    <dbReference type="NCBI Taxonomy" id="6832"/>
    <lineage>
        <taxon>Eukaryota</taxon>
        <taxon>Metazoa</taxon>
        <taxon>Ecdysozoa</taxon>
        <taxon>Arthropoda</taxon>
        <taxon>Crustacea</taxon>
        <taxon>Multicrustacea</taxon>
        <taxon>Hexanauplia</taxon>
        <taxon>Copepoda</taxon>
        <taxon>Harpacticoida</taxon>
        <taxon>Harpacticidae</taxon>
        <taxon>Tigriopus</taxon>
    </lineage>
</organism>
<protein>
    <recommendedName>
        <fullName evidence="10">Protein kinase domain-containing protein</fullName>
    </recommendedName>
</protein>
<dbReference type="Pfam" id="PF00069">
    <property type="entry name" value="Pkinase"/>
    <property type="match status" value="1"/>
</dbReference>
<dbReference type="GO" id="GO:0004674">
    <property type="term" value="F:protein serine/threonine kinase activity"/>
    <property type="evidence" value="ECO:0007669"/>
    <property type="project" value="UniProtKB-KW"/>
</dbReference>
<dbReference type="Pfam" id="PF18394">
    <property type="entry name" value="TBK1_CCD1"/>
    <property type="match status" value="1"/>
</dbReference>
<dbReference type="FunFam" id="1.10.510.10:FF:000100">
    <property type="entry name" value="inhibitor of nuclear factor kappa-B kinase subunit epsilon"/>
    <property type="match status" value="1"/>
</dbReference>
<dbReference type="InterPro" id="IPR041087">
    <property type="entry name" value="TBK1_ULD"/>
</dbReference>
<sequence length="806" mass="92362">MSFLRGSANYVWCTTSVLGKGATGAVFQGVNKHNGETVAVKTFNQLSHMRPQEVQMREFEVLQKVKHENIVKLLAIEEEQEGRGKVIVMELCTGGSLFNLLDDPENNFGLDEDEWVLVLSHLSAGMNHLRDNNLVHRDLKPGNIMKFIKDDGTIVYKLTDFGAARELQDDQQFVSLYGTEEYLHPDMYERAVLRKPVGKTFGATVDLWSIGVTLYHVATGNLPFRPFGGRRNKETMYHITTKKASGVISGVQTSDNGPIQWNKELPSTCLLSAGIKKHITPLLAGLLEVNPEKMWTFDQFFSEVTRILNKKKLHIFYMNKLSELRVYLDKEERLENFQHLLLEQTGVDPAKQLLLFQSNFLTHSVEPVTPGTSYPDTSQNEPIVLFSKENNNITLGIEKEVPSFPALPNLVSVENDATLAKSACAVGYAYRRKIEAYSRCSEVIDKAVKMLVEVISTQLEKLLEISEKCKALTKITESQMSFFNASHLSHLRIIEVFSRNEHESIEDWKKRVDELVRDDLVRFQGYRKQLHDLFPAIEQLNKRYVLEHHLIREWKEVTREINNISPCAIKGKTYVGKLKESWQHLLRDRASRTLTYNDEQFHILEKIKMQETIRILADLLQKECQPVVNQLTEVLADWFKMAQTTFLQTEILHKDITKYEDEIETFSVAVKTSQDRYESLLDEVLTNVKEEQNADFELEKQKMLLLQHITANGNKNPNHDTENHTTNHTNNSNDPGKSKLNENKVQIRRALRSILTTQDEVWGIMNENSRLIEQFGQLAVASSSMDHNSSQILAEIDDTLENYGSH</sequence>
<keyword evidence="5 8" id="KW-0547">Nucleotide-binding</keyword>
<keyword evidence="6" id="KW-0418">Kinase</keyword>
<keyword evidence="7 8" id="KW-0067">ATP-binding</keyword>
<dbReference type="Proteomes" id="UP000318571">
    <property type="component" value="Chromosome 8"/>
</dbReference>
<dbReference type="AlphaFoldDB" id="A0A553N7V7"/>
<evidence type="ECO:0000256" key="8">
    <source>
        <dbReference type="PROSITE-ProRule" id="PRU10141"/>
    </source>
</evidence>
<evidence type="ECO:0000256" key="1">
    <source>
        <dbReference type="ARBA" id="ARBA00004496"/>
    </source>
</evidence>
<dbReference type="SMART" id="SM00220">
    <property type="entry name" value="S_TKc"/>
    <property type="match status" value="1"/>
</dbReference>
<evidence type="ECO:0000256" key="4">
    <source>
        <dbReference type="ARBA" id="ARBA00022679"/>
    </source>
</evidence>
<dbReference type="STRING" id="6832.A0A553N7V7"/>
<comment type="subcellular location">
    <subcellularLocation>
        <location evidence="1">Cytoplasm</location>
    </subcellularLocation>
</comment>
<keyword evidence="2" id="KW-0963">Cytoplasm</keyword>
<dbReference type="InterPro" id="IPR041309">
    <property type="entry name" value="TBK1_CC1"/>
</dbReference>
<name>A0A553N7V7_TIGCA</name>
<feature type="region of interest" description="Disordered" evidence="9">
    <location>
        <begin position="713"/>
        <end position="739"/>
    </location>
</feature>
<dbReference type="GO" id="GO:0006950">
    <property type="term" value="P:response to stress"/>
    <property type="evidence" value="ECO:0007669"/>
    <property type="project" value="UniProtKB-ARBA"/>
</dbReference>
<evidence type="ECO:0000313" key="11">
    <source>
        <dbReference type="EMBL" id="TRY61517.1"/>
    </source>
</evidence>
<feature type="domain" description="Protein kinase" evidence="10">
    <location>
        <begin position="12"/>
        <end position="317"/>
    </location>
</feature>
<evidence type="ECO:0000256" key="3">
    <source>
        <dbReference type="ARBA" id="ARBA00022527"/>
    </source>
</evidence>
<dbReference type="GO" id="GO:0045089">
    <property type="term" value="P:positive regulation of innate immune response"/>
    <property type="evidence" value="ECO:0007669"/>
    <property type="project" value="UniProtKB-ARBA"/>
</dbReference>
<dbReference type="InterPro" id="IPR051180">
    <property type="entry name" value="IKK"/>
</dbReference>
<dbReference type="GO" id="GO:0010628">
    <property type="term" value="P:positive regulation of gene expression"/>
    <property type="evidence" value="ECO:0007669"/>
    <property type="project" value="UniProtKB-ARBA"/>
</dbReference>
<dbReference type="PROSITE" id="PS00107">
    <property type="entry name" value="PROTEIN_KINASE_ATP"/>
    <property type="match status" value="1"/>
</dbReference>
<dbReference type="Gene3D" id="3.30.200.20">
    <property type="entry name" value="Phosphorylase Kinase, domain 1"/>
    <property type="match status" value="1"/>
</dbReference>
<dbReference type="SUPFAM" id="SSF56112">
    <property type="entry name" value="Protein kinase-like (PK-like)"/>
    <property type="match status" value="1"/>
</dbReference>
<evidence type="ECO:0000256" key="5">
    <source>
        <dbReference type="ARBA" id="ARBA00022741"/>
    </source>
</evidence>
<gene>
    <name evidence="11" type="ORF">TCAL_11508</name>
</gene>
<dbReference type="InterPro" id="IPR000719">
    <property type="entry name" value="Prot_kinase_dom"/>
</dbReference>
<keyword evidence="4" id="KW-0808">Transferase</keyword>
<dbReference type="EMBL" id="VCGU01000459">
    <property type="protein sequence ID" value="TRY61517.1"/>
    <property type="molecule type" value="Genomic_DNA"/>
</dbReference>
<evidence type="ECO:0000256" key="2">
    <source>
        <dbReference type="ARBA" id="ARBA00022490"/>
    </source>
</evidence>
<dbReference type="InterPro" id="IPR011009">
    <property type="entry name" value="Kinase-like_dom_sf"/>
</dbReference>
<evidence type="ECO:0000256" key="6">
    <source>
        <dbReference type="ARBA" id="ARBA00022777"/>
    </source>
</evidence>
<dbReference type="FunFam" id="3.30.200.20:FF:000106">
    <property type="entry name" value="serine/threonine-protein kinase TBK1 isoform X1"/>
    <property type="match status" value="1"/>
</dbReference>
<dbReference type="OMA" id="HECKRRI"/>
<proteinExistence type="predicted"/>
<evidence type="ECO:0000256" key="9">
    <source>
        <dbReference type="SAM" id="MobiDB-lite"/>
    </source>
</evidence>
<dbReference type="InterPro" id="IPR017441">
    <property type="entry name" value="Protein_kinase_ATP_BS"/>
</dbReference>
<dbReference type="Gene3D" id="1.10.510.10">
    <property type="entry name" value="Transferase(Phosphotransferase) domain 1"/>
    <property type="match status" value="1"/>
</dbReference>
<dbReference type="PANTHER" id="PTHR22969">
    <property type="entry name" value="IKB KINASE"/>
    <property type="match status" value="1"/>
</dbReference>
<dbReference type="GO" id="GO:0005524">
    <property type="term" value="F:ATP binding"/>
    <property type="evidence" value="ECO:0007669"/>
    <property type="project" value="UniProtKB-UniRule"/>
</dbReference>
<dbReference type="Gene3D" id="1.20.1270.420">
    <property type="match status" value="1"/>
</dbReference>
<dbReference type="GO" id="GO:0005737">
    <property type="term" value="C:cytoplasm"/>
    <property type="evidence" value="ECO:0007669"/>
    <property type="project" value="UniProtKB-SubCell"/>
</dbReference>
<comment type="caution">
    <text evidence="11">The sequence shown here is derived from an EMBL/GenBank/DDBJ whole genome shotgun (WGS) entry which is preliminary data.</text>
</comment>
<accession>A0A553N7V7</accession>
<dbReference type="Gene3D" id="3.10.20.90">
    <property type="entry name" value="Phosphatidylinositol 3-kinase Catalytic Subunit, Chain A, domain 1"/>
    <property type="match status" value="1"/>
</dbReference>
<dbReference type="Pfam" id="PF18396">
    <property type="entry name" value="TBK1_ULD"/>
    <property type="match status" value="1"/>
</dbReference>
<keyword evidence="3" id="KW-0723">Serine/threonine-protein kinase</keyword>
<evidence type="ECO:0000313" key="12">
    <source>
        <dbReference type="Proteomes" id="UP000318571"/>
    </source>
</evidence>
<keyword evidence="12" id="KW-1185">Reference proteome</keyword>
<dbReference type="GO" id="GO:0009967">
    <property type="term" value="P:positive regulation of signal transduction"/>
    <property type="evidence" value="ECO:0007669"/>
    <property type="project" value="UniProtKB-ARBA"/>
</dbReference>
<evidence type="ECO:0000256" key="7">
    <source>
        <dbReference type="ARBA" id="ARBA00022840"/>
    </source>
</evidence>
<dbReference type="OrthoDB" id="10013850at2759"/>
<dbReference type="PROSITE" id="PS50011">
    <property type="entry name" value="PROTEIN_KINASE_DOM"/>
    <property type="match status" value="1"/>
</dbReference>
<dbReference type="PANTHER" id="PTHR22969:SF15">
    <property type="entry name" value="FI05319P"/>
    <property type="match status" value="1"/>
</dbReference>